<organism evidence="9 10">
    <name type="scientific">Thanatephorus cucumeris (strain AG1-IA)</name>
    <name type="common">Rice sheath blight fungus</name>
    <name type="synonym">Rhizoctonia solani</name>
    <dbReference type="NCBI Taxonomy" id="983506"/>
    <lineage>
        <taxon>Eukaryota</taxon>
        <taxon>Fungi</taxon>
        <taxon>Dikarya</taxon>
        <taxon>Basidiomycota</taxon>
        <taxon>Agaricomycotina</taxon>
        <taxon>Agaricomycetes</taxon>
        <taxon>Cantharellales</taxon>
        <taxon>Ceratobasidiaceae</taxon>
        <taxon>Rhizoctonia</taxon>
        <taxon>Rhizoctonia solani AG-1</taxon>
    </lineage>
</organism>
<evidence type="ECO:0000256" key="6">
    <source>
        <dbReference type="PROSITE-ProRule" id="PRU10141"/>
    </source>
</evidence>
<dbReference type="SUPFAM" id="SSF56112">
    <property type="entry name" value="Protein kinase-like (PK-like)"/>
    <property type="match status" value="1"/>
</dbReference>
<dbReference type="CDD" id="cd06629">
    <property type="entry name" value="STKc_Bck1_like"/>
    <property type="match status" value="1"/>
</dbReference>
<feature type="compositionally biased region" description="Low complexity" evidence="7">
    <location>
        <begin position="150"/>
        <end position="159"/>
    </location>
</feature>
<evidence type="ECO:0000256" key="1">
    <source>
        <dbReference type="ARBA" id="ARBA00006529"/>
    </source>
</evidence>
<evidence type="ECO:0000256" key="3">
    <source>
        <dbReference type="ARBA" id="ARBA00022741"/>
    </source>
</evidence>
<keyword evidence="10" id="KW-1185">Reference proteome</keyword>
<dbReference type="HOGENOM" id="CLU_000288_63_23_1"/>
<dbReference type="PROSITE" id="PS00107">
    <property type="entry name" value="PROTEIN_KINASE_ATP"/>
    <property type="match status" value="1"/>
</dbReference>
<comment type="caution">
    <text evidence="9">The sequence shown here is derived from an EMBL/GenBank/DDBJ whole genome shotgun (WGS) entry which is preliminary data.</text>
</comment>
<dbReference type="Gene3D" id="1.10.510.10">
    <property type="entry name" value="Transferase(Phosphotransferase) domain 1"/>
    <property type="match status" value="1"/>
</dbReference>
<evidence type="ECO:0000256" key="5">
    <source>
        <dbReference type="ARBA" id="ARBA00022840"/>
    </source>
</evidence>
<dbReference type="FunFam" id="3.30.200.20:FF:000387">
    <property type="entry name" value="Serine/threonine-protein kinase STE11"/>
    <property type="match status" value="1"/>
</dbReference>
<feature type="domain" description="Protein kinase" evidence="8">
    <location>
        <begin position="205"/>
        <end position="472"/>
    </location>
</feature>
<evidence type="ECO:0000256" key="2">
    <source>
        <dbReference type="ARBA" id="ARBA00022679"/>
    </source>
</evidence>
<dbReference type="Proteomes" id="UP000011668">
    <property type="component" value="Unassembled WGS sequence"/>
</dbReference>
<dbReference type="STRING" id="983506.L8X7B4"/>
<evidence type="ECO:0000313" key="9">
    <source>
        <dbReference type="EMBL" id="ELU44529.1"/>
    </source>
</evidence>
<name>L8X7B4_THACA</name>
<proteinExistence type="inferred from homology"/>
<keyword evidence="4 9" id="KW-0418">Kinase</keyword>
<dbReference type="OMA" id="DEDGWAM"/>
<comment type="similarity">
    <text evidence="1">Belongs to the protein kinase superfamily. STE Ser/Thr protein kinase family. MAP kinase kinase kinase subfamily.</text>
</comment>
<evidence type="ECO:0000313" key="10">
    <source>
        <dbReference type="Proteomes" id="UP000011668"/>
    </source>
</evidence>
<protein>
    <submittedName>
        <fullName evidence="9">STE/STE11 protein kinase</fullName>
    </submittedName>
</protein>
<feature type="region of interest" description="Disordered" evidence="7">
    <location>
        <begin position="150"/>
        <end position="175"/>
    </location>
</feature>
<gene>
    <name evidence="9" type="ORF">AG1IA_01427</name>
</gene>
<feature type="binding site" evidence="6">
    <location>
        <position position="234"/>
    </location>
    <ligand>
        <name>ATP</name>
        <dbReference type="ChEBI" id="CHEBI:30616"/>
    </ligand>
</feature>
<accession>L8X7B4</accession>
<dbReference type="InterPro" id="IPR050538">
    <property type="entry name" value="MAP_kinase_kinase_kinase"/>
</dbReference>
<evidence type="ECO:0000256" key="4">
    <source>
        <dbReference type="ARBA" id="ARBA00022777"/>
    </source>
</evidence>
<dbReference type="AlphaFoldDB" id="L8X7B4"/>
<dbReference type="InterPro" id="IPR000719">
    <property type="entry name" value="Prot_kinase_dom"/>
</dbReference>
<dbReference type="OrthoDB" id="266718at2759"/>
<evidence type="ECO:0000256" key="7">
    <source>
        <dbReference type="SAM" id="MobiDB-lite"/>
    </source>
</evidence>
<reference evidence="9 10" key="1">
    <citation type="journal article" date="2013" name="Nat. Commun.">
        <title>The evolution and pathogenic mechanisms of the rice sheath blight pathogen.</title>
        <authorList>
            <person name="Zheng A."/>
            <person name="Lin R."/>
            <person name="Xu L."/>
            <person name="Qin P."/>
            <person name="Tang C."/>
            <person name="Ai P."/>
            <person name="Zhang D."/>
            <person name="Liu Y."/>
            <person name="Sun Z."/>
            <person name="Feng H."/>
            <person name="Wang Y."/>
            <person name="Chen Y."/>
            <person name="Liang X."/>
            <person name="Fu R."/>
            <person name="Li Q."/>
            <person name="Zhang J."/>
            <person name="Yu X."/>
            <person name="Xie Z."/>
            <person name="Ding L."/>
            <person name="Guan P."/>
            <person name="Tang J."/>
            <person name="Liang Y."/>
            <person name="Wang S."/>
            <person name="Deng Q."/>
            <person name="Li S."/>
            <person name="Zhu J."/>
            <person name="Wang L."/>
            <person name="Liu H."/>
            <person name="Li P."/>
        </authorList>
    </citation>
    <scope>NUCLEOTIDE SEQUENCE [LARGE SCALE GENOMIC DNA]</scope>
    <source>
        <strain evidence="10">AG-1 IA</strain>
    </source>
</reference>
<dbReference type="InterPro" id="IPR017441">
    <property type="entry name" value="Protein_kinase_ATP_BS"/>
</dbReference>
<dbReference type="InterPro" id="IPR011009">
    <property type="entry name" value="Kinase-like_dom_sf"/>
</dbReference>
<dbReference type="PANTHER" id="PTHR48016:SF48">
    <property type="entry name" value="SERINE_THREONINE-PROTEIN KINASE BCK1_SLK1_SSP31"/>
    <property type="match status" value="1"/>
</dbReference>
<sequence length="486" mass="53241">MLVGAEVGATSQPVPRSQAIKTRPPEVRQLDQFFPNHDLDKPVIDAPSGGTSPITTEAPPMAGPVAPLIGGPGVRRHKKSIRVVAAERKKMLERINAAKIQQPPIDDSATYMPDSDSATLQPGTMVPVSNILRKRSTKMWGGRVEEVTPGSAALGAGASPNVPETIPEGGPGRQRRECCHLSSRVSFRKGARVLTIAFLIATFKWVKGQLIGRGSFGRVYHAMNLTTGEMIAVKQVELPKTDSDRADSRQVTVVDALKSESDTLRDLDHPHIVQYLGFEETADVFSVFLEYVPGGSVGSVLRKFGKFEDEVVRSFSRQIIDGLAYLHKSGILHRVSLDVTTFSLIGQAYAKSPTLAFPSAAHVYNNHEGTAMQGSVFWMAPEMLHSNKQGYNAKIDIWSVGCVVLEMQAGRRPWTEDDMFAVMYKVGGLRQAPPVPDDVILSPLADDFRRKCFAVDPAERPTAAELLTHPWLEIPPGWVFKGFKER</sequence>
<keyword evidence="3 6" id="KW-0547">Nucleotide-binding</keyword>
<keyword evidence="5 6" id="KW-0067">ATP-binding</keyword>
<dbReference type="GO" id="GO:0004709">
    <property type="term" value="F:MAP kinase kinase kinase activity"/>
    <property type="evidence" value="ECO:0007669"/>
    <property type="project" value="UniProtKB-ARBA"/>
</dbReference>
<dbReference type="GO" id="GO:0005524">
    <property type="term" value="F:ATP binding"/>
    <property type="evidence" value="ECO:0007669"/>
    <property type="project" value="UniProtKB-UniRule"/>
</dbReference>
<dbReference type="Pfam" id="PF00069">
    <property type="entry name" value="Pkinase"/>
    <property type="match status" value="1"/>
</dbReference>
<keyword evidence="2" id="KW-0808">Transferase</keyword>
<dbReference type="PROSITE" id="PS50011">
    <property type="entry name" value="PROTEIN_KINASE_DOM"/>
    <property type="match status" value="1"/>
</dbReference>
<dbReference type="PANTHER" id="PTHR48016">
    <property type="entry name" value="MAP KINASE KINASE KINASE SSK2-RELATED-RELATED"/>
    <property type="match status" value="1"/>
</dbReference>
<dbReference type="EMBL" id="AFRT01000296">
    <property type="protein sequence ID" value="ELU44529.1"/>
    <property type="molecule type" value="Genomic_DNA"/>
</dbReference>
<evidence type="ECO:0000259" key="8">
    <source>
        <dbReference type="PROSITE" id="PS50011"/>
    </source>
</evidence>